<dbReference type="OrthoDB" id="3488642at2759"/>
<dbReference type="EMBL" id="CABFOC020000015">
    <property type="protein sequence ID" value="CAH0046753.1"/>
    <property type="molecule type" value="Genomic_DNA"/>
</dbReference>
<organism evidence="1 2">
    <name type="scientific">Clonostachys solani</name>
    <dbReference type="NCBI Taxonomy" id="160281"/>
    <lineage>
        <taxon>Eukaryota</taxon>
        <taxon>Fungi</taxon>
        <taxon>Dikarya</taxon>
        <taxon>Ascomycota</taxon>
        <taxon>Pezizomycotina</taxon>
        <taxon>Sordariomycetes</taxon>
        <taxon>Hypocreomycetidae</taxon>
        <taxon>Hypocreales</taxon>
        <taxon>Bionectriaceae</taxon>
        <taxon>Clonostachys</taxon>
    </lineage>
</organism>
<protein>
    <submittedName>
        <fullName evidence="1">Uncharacterized protein</fullName>
    </submittedName>
</protein>
<gene>
    <name evidence="1" type="ORF">CSOL1703_00012988</name>
</gene>
<proteinExistence type="predicted"/>
<reference evidence="2" key="1">
    <citation type="submission" date="2019-06" db="EMBL/GenBank/DDBJ databases">
        <authorList>
            <person name="Broberg M."/>
        </authorList>
    </citation>
    <scope>NUCLEOTIDE SEQUENCE [LARGE SCALE GENOMIC DNA]</scope>
</reference>
<dbReference type="Proteomes" id="UP000775872">
    <property type="component" value="Unassembled WGS sequence"/>
</dbReference>
<evidence type="ECO:0000313" key="2">
    <source>
        <dbReference type="Proteomes" id="UP000775872"/>
    </source>
</evidence>
<dbReference type="PANTHER" id="PTHR33112:SF10">
    <property type="entry name" value="TOL"/>
    <property type="match status" value="1"/>
</dbReference>
<dbReference type="PANTHER" id="PTHR33112">
    <property type="entry name" value="DOMAIN PROTEIN, PUTATIVE-RELATED"/>
    <property type="match status" value="1"/>
</dbReference>
<reference evidence="1 2" key="2">
    <citation type="submission" date="2021-10" db="EMBL/GenBank/DDBJ databases">
        <authorList>
            <person name="Piombo E."/>
        </authorList>
    </citation>
    <scope>NUCLEOTIDE SEQUENCE [LARGE SCALE GENOMIC DNA]</scope>
</reference>
<dbReference type="AlphaFoldDB" id="A0A9N9Z0K2"/>
<sequence length="248" mass="28172">MRPKSVLDTTKNEISWDGASLNALESFPSGIPTFYDGDLIQRNLRLFKTALSKGKSWQSLNTKRELVCVYWRKVIEKYSAQQLSEEGDTLLALSVIAKKTISIIGDELVFGMRKSFLWRELLWWVKDPDNTITGEIYSSVSWLWISLHGAISFELADDLEDCIIDPCIEVLDVNIWSIDSEDSSEPDSPSYDEATRSAAPHIRELTLKDRLIPLLPYLARLSDDGNQTSSPIVLSKWREDIEGIDVEE</sequence>
<accession>A0A9N9Z0K2</accession>
<name>A0A9N9Z0K2_9HYPO</name>
<comment type="caution">
    <text evidence="1">The sequence shown here is derived from an EMBL/GenBank/DDBJ whole genome shotgun (WGS) entry which is preliminary data.</text>
</comment>
<evidence type="ECO:0000313" key="1">
    <source>
        <dbReference type="EMBL" id="CAH0046753.1"/>
    </source>
</evidence>
<keyword evidence="2" id="KW-1185">Reference proteome</keyword>